<evidence type="ECO:0000313" key="3">
    <source>
        <dbReference type="Proteomes" id="UP000435323"/>
    </source>
</evidence>
<dbReference type="RefSeq" id="WP_155658279.1">
    <property type="nucleotide sequence ID" value="NZ_WOBO01000001.1"/>
</dbReference>
<evidence type="ECO:0008006" key="4">
    <source>
        <dbReference type="Google" id="ProtNLM"/>
    </source>
</evidence>
<dbReference type="AlphaFoldDB" id="A0A6N3Z0H2"/>
<accession>A0A6N3Z0H2</accession>
<proteinExistence type="predicted"/>
<keyword evidence="1" id="KW-0732">Signal</keyword>
<reference evidence="2 3" key="1">
    <citation type="submission" date="2019-11" db="EMBL/GenBank/DDBJ databases">
        <title>Using colonization assays and comparative genomics to discover symbiosis behaviors and factors in Vibrio fischeri.</title>
        <authorList>
            <person name="Bongrand C."/>
            <person name="Moriano-Gutierrez S."/>
            <person name="Arevalo P."/>
            <person name="Mcfall-Ngai M."/>
            <person name="Visick K."/>
            <person name="Polz M.F."/>
            <person name="Ruby E.G."/>
        </authorList>
    </citation>
    <scope>NUCLEOTIDE SEQUENCE [LARGE SCALE GENOMIC DNA]</scope>
    <source>
        <strain evidence="3">emors.3.2</strain>
    </source>
</reference>
<evidence type="ECO:0000256" key="1">
    <source>
        <dbReference type="SAM" id="SignalP"/>
    </source>
</evidence>
<gene>
    <name evidence="2" type="ORF">GNP77_00200</name>
</gene>
<sequence length="132" mass="15260">MKSKRFLLTAFFGIITFQAEATDWTLGDWYMISSGQDAVVRTEAINLCESLSLKGLNWKLPTRNEFNDALINKDDDFMNVMNNIRFTQSMGFLDDTDENIWFYNRVEQDGNTLYPLLSDTFRGQVLCTSKSQ</sequence>
<comment type="caution">
    <text evidence="2">The sequence shown here is derived from an EMBL/GenBank/DDBJ whole genome shotgun (WGS) entry which is preliminary data.</text>
</comment>
<protein>
    <recommendedName>
        <fullName evidence="4">DUF1566 domain-containing protein</fullName>
    </recommendedName>
</protein>
<evidence type="ECO:0000313" key="2">
    <source>
        <dbReference type="EMBL" id="MUK43790.1"/>
    </source>
</evidence>
<dbReference type="Proteomes" id="UP000435323">
    <property type="component" value="Unassembled WGS sequence"/>
</dbReference>
<organism evidence="2 3">
    <name type="scientific">Aliivibrio fischeri</name>
    <name type="common">Vibrio fischeri</name>
    <dbReference type="NCBI Taxonomy" id="668"/>
    <lineage>
        <taxon>Bacteria</taxon>
        <taxon>Pseudomonadati</taxon>
        <taxon>Pseudomonadota</taxon>
        <taxon>Gammaproteobacteria</taxon>
        <taxon>Vibrionales</taxon>
        <taxon>Vibrionaceae</taxon>
        <taxon>Aliivibrio</taxon>
    </lineage>
</organism>
<feature type="signal peptide" evidence="1">
    <location>
        <begin position="1"/>
        <end position="21"/>
    </location>
</feature>
<feature type="chain" id="PRO_5026660803" description="DUF1566 domain-containing protein" evidence="1">
    <location>
        <begin position="22"/>
        <end position="132"/>
    </location>
</feature>
<name>A0A6N3Z0H2_ALIFS</name>
<dbReference type="EMBL" id="WOBO01000001">
    <property type="protein sequence ID" value="MUK43790.1"/>
    <property type="molecule type" value="Genomic_DNA"/>
</dbReference>